<accession>A0A382YTT0</accession>
<gene>
    <name evidence="2" type="ORF">METZ01_LOCUS439526</name>
</gene>
<dbReference type="InterPro" id="IPR003798">
    <property type="entry name" value="DNA_recombination_RmuC"/>
</dbReference>
<evidence type="ECO:0000256" key="1">
    <source>
        <dbReference type="SAM" id="Coils"/>
    </source>
</evidence>
<dbReference type="AlphaFoldDB" id="A0A382YTT0"/>
<evidence type="ECO:0008006" key="3">
    <source>
        <dbReference type="Google" id="ProtNLM"/>
    </source>
</evidence>
<feature type="non-terminal residue" evidence="2">
    <location>
        <position position="1"/>
    </location>
</feature>
<reference evidence="2" key="1">
    <citation type="submission" date="2018-05" db="EMBL/GenBank/DDBJ databases">
        <authorList>
            <person name="Lanie J.A."/>
            <person name="Ng W.-L."/>
            <person name="Kazmierczak K.M."/>
            <person name="Andrzejewski T.M."/>
            <person name="Davidsen T.M."/>
            <person name="Wayne K.J."/>
            <person name="Tettelin H."/>
            <person name="Glass J.I."/>
            <person name="Rusch D."/>
            <person name="Podicherti R."/>
            <person name="Tsui H.-C.T."/>
            <person name="Winkler M.E."/>
        </authorList>
    </citation>
    <scope>NUCLEOTIDE SEQUENCE</scope>
</reference>
<organism evidence="2">
    <name type="scientific">marine metagenome</name>
    <dbReference type="NCBI Taxonomy" id="408172"/>
    <lineage>
        <taxon>unclassified sequences</taxon>
        <taxon>metagenomes</taxon>
        <taxon>ecological metagenomes</taxon>
    </lineage>
</organism>
<dbReference type="EMBL" id="UINC01178487">
    <property type="protein sequence ID" value="SVD86672.1"/>
    <property type="molecule type" value="Genomic_DNA"/>
</dbReference>
<evidence type="ECO:0000313" key="2">
    <source>
        <dbReference type="EMBL" id="SVD86672.1"/>
    </source>
</evidence>
<name>A0A382YTT0_9ZZZZ</name>
<keyword evidence="1" id="KW-0175">Coiled coil</keyword>
<proteinExistence type="predicted"/>
<protein>
    <recommendedName>
        <fullName evidence="3">DNA recombination protein RmuC</fullName>
    </recommendedName>
</protein>
<dbReference type="Pfam" id="PF02646">
    <property type="entry name" value="RmuC"/>
    <property type="match status" value="1"/>
</dbReference>
<sequence>RKQSSSLERDENINEKFKDIVKDYGTKARDVNKKYINSPISTDFACIYVPSESLYLELNTHVAENKELWIEEIHRKYKVTFMGPSTFSAYCSAILLGFNSIAVDEKAKSFLKHIDTFKRLIINHQDSIDKHYNKMEQSYRSAEEIQRTSEKIKTEMEKAEAALKDMEDKNDKN</sequence>
<feature type="coiled-coil region" evidence="1">
    <location>
        <begin position="142"/>
        <end position="172"/>
    </location>
</feature>